<gene>
    <name evidence="2" type="ORF">IW245_001907</name>
</gene>
<name>A0A8J7GGK6_9ACTN</name>
<comment type="caution">
    <text evidence="2">The sequence shown here is derived from an EMBL/GenBank/DDBJ whole genome shotgun (WGS) entry which is preliminary data.</text>
</comment>
<organism evidence="2 3">
    <name type="scientific">Longispora fulva</name>
    <dbReference type="NCBI Taxonomy" id="619741"/>
    <lineage>
        <taxon>Bacteria</taxon>
        <taxon>Bacillati</taxon>
        <taxon>Actinomycetota</taxon>
        <taxon>Actinomycetes</taxon>
        <taxon>Micromonosporales</taxon>
        <taxon>Micromonosporaceae</taxon>
        <taxon>Longispora</taxon>
    </lineage>
</organism>
<keyword evidence="3" id="KW-1185">Reference proteome</keyword>
<dbReference type="AlphaFoldDB" id="A0A8J7GGK6"/>
<reference evidence="2" key="1">
    <citation type="submission" date="2020-11" db="EMBL/GenBank/DDBJ databases">
        <title>Sequencing the genomes of 1000 actinobacteria strains.</title>
        <authorList>
            <person name="Klenk H.-P."/>
        </authorList>
    </citation>
    <scope>NUCLEOTIDE SEQUENCE</scope>
    <source>
        <strain evidence="2">DSM 45356</strain>
    </source>
</reference>
<evidence type="ECO:0000313" key="3">
    <source>
        <dbReference type="Proteomes" id="UP000622552"/>
    </source>
</evidence>
<feature type="compositionally biased region" description="Acidic residues" evidence="1">
    <location>
        <begin position="18"/>
        <end position="29"/>
    </location>
</feature>
<evidence type="ECO:0000313" key="2">
    <source>
        <dbReference type="EMBL" id="MBG6135713.1"/>
    </source>
</evidence>
<evidence type="ECO:0000256" key="1">
    <source>
        <dbReference type="SAM" id="MobiDB-lite"/>
    </source>
</evidence>
<dbReference type="EMBL" id="JADOUF010000001">
    <property type="protein sequence ID" value="MBG6135713.1"/>
    <property type="molecule type" value="Genomic_DNA"/>
</dbReference>
<sequence>MFSEVDDAGATVERASDDIDSDGVVDDVTGEPALDERHVLRFVSRHDES</sequence>
<dbReference type="RefSeq" id="WP_197002783.1">
    <property type="nucleotide sequence ID" value="NZ_BONS01000002.1"/>
</dbReference>
<proteinExistence type="predicted"/>
<dbReference type="Proteomes" id="UP000622552">
    <property type="component" value="Unassembled WGS sequence"/>
</dbReference>
<protein>
    <submittedName>
        <fullName evidence="2">Uncharacterized protein</fullName>
    </submittedName>
</protein>
<feature type="region of interest" description="Disordered" evidence="1">
    <location>
        <begin position="1"/>
        <end position="31"/>
    </location>
</feature>
<accession>A0A8J7GGK6</accession>